<gene>
    <name evidence="1" type="primary">AlNc14C364G11026</name>
    <name evidence="1" type="ORF">ALNC14_124310</name>
</gene>
<organism evidence="1">
    <name type="scientific">Albugo laibachii Nc14</name>
    <dbReference type="NCBI Taxonomy" id="890382"/>
    <lineage>
        <taxon>Eukaryota</taxon>
        <taxon>Sar</taxon>
        <taxon>Stramenopiles</taxon>
        <taxon>Oomycota</taxon>
        <taxon>Peronosporomycetes</taxon>
        <taxon>Albuginales</taxon>
        <taxon>Albuginaceae</taxon>
        <taxon>Albugo</taxon>
    </lineage>
</organism>
<reference evidence="1" key="2">
    <citation type="submission" date="2011-02" db="EMBL/GenBank/DDBJ databases">
        <authorList>
            <person name="MacLean D."/>
        </authorList>
    </citation>
    <scope>NUCLEOTIDE SEQUENCE</scope>
</reference>
<protein>
    <submittedName>
        <fullName evidence="1">AlNc14C364G11026 protein</fullName>
    </submittedName>
</protein>
<dbReference type="EMBL" id="FR824409">
    <property type="protein sequence ID" value="CCA26287.1"/>
    <property type="molecule type" value="Genomic_DNA"/>
</dbReference>
<name>F0WXT9_9STRA</name>
<evidence type="ECO:0000313" key="1">
    <source>
        <dbReference type="EMBL" id="CCA26287.1"/>
    </source>
</evidence>
<proteinExistence type="predicted"/>
<sequence length="85" mass="9698">MCWSCVPHHKFVAIASSQEREDALVCINSSCLYYFIWVISFDAKQHMWCSLSGQKVYYKSVSIESGIFCVLASPLLCWSDNDALH</sequence>
<dbReference type="AlphaFoldDB" id="F0WXT9"/>
<dbReference type="HOGENOM" id="CLU_2517295_0_0_1"/>
<reference evidence="1" key="1">
    <citation type="journal article" date="2011" name="PLoS Biol.">
        <title>Gene gain and loss during evolution of obligate parasitism in the white rust pathogen of Arabidopsis thaliana.</title>
        <authorList>
            <person name="Kemen E."/>
            <person name="Gardiner A."/>
            <person name="Schultz-Larsen T."/>
            <person name="Kemen A.C."/>
            <person name="Balmuth A.L."/>
            <person name="Robert-Seilaniantz A."/>
            <person name="Bailey K."/>
            <person name="Holub E."/>
            <person name="Studholme D.J."/>
            <person name="Maclean D."/>
            <person name="Jones J.D."/>
        </authorList>
    </citation>
    <scope>NUCLEOTIDE SEQUENCE</scope>
</reference>
<accession>F0WXT9</accession>